<dbReference type="Pfam" id="PF00134">
    <property type="entry name" value="Cyclin_N"/>
    <property type="match status" value="1"/>
</dbReference>
<dbReference type="AlphaFoldDB" id="A0A8J4VDI8"/>
<accession>A0A8J4VDI8</accession>
<organism evidence="10 11">
    <name type="scientific">Castanea mollissima</name>
    <name type="common">Chinese chestnut</name>
    <dbReference type="NCBI Taxonomy" id="60419"/>
    <lineage>
        <taxon>Eukaryota</taxon>
        <taxon>Viridiplantae</taxon>
        <taxon>Streptophyta</taxon>
        <taxon>Embryophyta</taxon>
        <taxon>Tracheophyta</taxon>
        <taxon>Spermatophyta</taxon>
        <taxon>Magnoliopsida</taxon>
        <taxon>eudicotyledons</taxon>
        <taxon>Gunneridae</taxon>
        <taxon>Pentapetalae</taxon>
        <taxon>rosids</taxon>
        <taxon>fabids</taxon>
        <taxon>Fagales</taxon>
        <taxon>Fagaceae</taxon>
        <taxon>Castanea</taxon>
    </lineage>
</organism>
<protein>
    <recommendedName>
        <fullName evidence="6">B-like cyclin</fullName>
    </recommendedName>
</protein>
<dbReference type="EMBL" id="JRKL02002850">
    <property type="protein sequence ID" value="KAF3957343.1"/>
    <property type="molecule type" value="Genomic_DNA"/>
</dbReference>
<keyword evidence="4 7" id="KW-0195">Cyclin</keyword>
<evidence type="ECO:0000259" key="9">
    <source>
        <dbReference type="SMART" id="SM01332"/>
    </source>
</evidence>
<feature type="domain" description="Cyclin-like" evidence="8">
    <location>
        <begin position="60"/>
        <end position="144"/>
    </location>
</feature>
<comment type="similarity">
    <text evidence="1">Belongs to the cyclin family. Cyclin D subfamily.</text>
</comment>
<evidence type="ECO:0000256" key="5">
    <source>
        <dbReference type="ARBA" id="ARBA00023306"/>
    </source>
</evidence>
<dbReference type="SMART" id="SM00385">
    <property type="entry name" value="CYCLIN"/>
    <property type="match status" value="1"/>
</dbReference>
<dbReference type="SMART" id="SM01332">
    <property type="entry name" value="Cyclin_C"/>
    <property type="match status" value="1"/>
</dbReference>
<evidence type="ECO:0000313" key="11">
    <source>
        <dbReference type="Proteomes" id="UP000737018"/>
    </source>
</evidence>
<dbReference type="InterPro" id="IPR004367">
    <property type="entry name" value="Cyclin_C-dom"/>
</dbReference>
<comment type="caution">
    <text evidence="10">The sequence shown here is derived from an EMBL/GenBank/DDBJ whole genome shotgun (WGS) entry which is preliminary data.</text>
</comment>
<name>A0A8J4VDI8_9ROSI</name>
<evidence type="ECO:0000256" key="2">
    <source>
        <dbReference type="ARBA" id="ARBA00011177"/>
    </source>
</evidence>
<evidence type="ECO:0000256" key="3">
    <source>
        <dbReference type="ARBA" id="ARBA00022618"/>
    </source>
</evidence>
<evidence type="ECO:0000256" key="1">
    <source>
        <dbReference type="ARBA" id="ARBA00009065"/>
    </source>
</evidence>
<dbReference type="FunFam" id="1.10.472.10:FF:000040">
    <property type="entry name" value="D6-type cyclin"/>
    <property type="match status" value="1"/>
</dbReference>
<dbReference type="InterPro" id="IPR036915">
    <property type="entry name" value="Cyclin-like_sf"/>
</dbReference>
<dbReference type="GO" id="GO:0051301">
    <property type="term" value="P:cell division"/>
    <property type="evidence" value="ECO:0007669"/>
    <property type="project" value="UniProtKB-KW"/>
</dbReference>
<dbReference type="SUPFAM" id="SSF47954">
    <property type="entry name" value="Cyclin-like"/>
    <property type="match status" value="2"/>
</dbReference>
<evidence type="ECO:0000259" key="8">
    <source>
        <dbReference type="SMART" id="SM00385"/>
    </source>
</evidence>
<dbReference type="FunFam" id="1.10.472.10:FF:000060">
    <property type="entry name" value="D6-type cyclin"/>
    <property type="match status" value="1"/>
</dbReference>
<feature type="domain" description="Cyclin C-terminal" evidence="9">
    <location>
        <begin position="153"/>
        <end position="267"/>
    </location>
</feature>
<sequence>MSPREMEFELEDPLTSFQDHQSDTVPILFTSESDHMPSQNFLISLKTSDSLASFRREAISYMSQFARNLDPFVPYLAVNYMDRFISKQEIPQGKPWVLRLLVVSCLSLAAKMKNTPLSLSDYMREEDCIFDAQAINKMELLILDALDWRMRSITPFPFLQFFLSLSKFQDPTLIQALKRRASELIIHALNEIKLLEYKPSIIAASALLSASHELFTLQFTSFKASILTCEYINKENLMKCFNMLQGMVAMMGYDSSLGYTVSSTSSALSLLDCHCTQWECNNSTVGPEQIDIKRRKLNGVCYQISQIQHS</sequence>
<dbReference type="PANTHER" id="PTHR10177">
    <property type="entry name" value="CYCLINS"/>
    <property type="match status" value="1"/>
</dbReference>
<comment type="subunit">
    <text evidence="2">Interacts with the CDC2 protein kinase to form a serine/threonine kinase holoenzyme complex also known as maturation promoting factor (MPF). The cyclin subunit imparts substrate specificity to the complex.</text>
</comment>
<dbReference type="Gene3D" id="1.10.472.10">
    <property type="entry name" value="Cyclin-like"/>
    <property type="match status" value="2"/>
</dbReference>
<evidence type="ECO:0000256" key="4">
    <source>
        <dbReference type="ARBA" id="ARBA00023127"/>
    </source>
</evidence>
<evidence type="ECO:0000256" key="6">
    <source>
        <dbReference type="ARBA" id="ARBA00032263"/>
    </source>
</evidence>
<dbReference type="InterPro" id="IPR006671">
    <property type="entry name" value="Cyclin_N"/>
</dbReference>
<dbReference type="CDD" id="cd20544">
    <property type="entry name" value="CYCLIN_AtCycD-like_rpt2"/>
    <property type="match status" value="1"/>
</dbReference>
<dbReference type="InterPro" id="IPR013763">
    <property type="entry name" value="Cyclin-like_dom"/>
</dbReference>
<gene>
    <name evidence="10" type="ORF">CMV_017637</name>
</gene>
<keyword evidence="11" id="KW-1185">Reference proteome</keyword>
<evidence type="ECO:0000256" key="7">
    <source>
        <dbReference type="RuleBase" id="RU000383"/>
    </source>
</evidence>
<evidence type="ECO:0000313" key="10">
    <source>
        <dbReference type="EMBL" id="KAF3957343.1"/>
    </source>
</evidence>
<reference evidence="10" key="1">
    <citation type="submission" date="2020-03" db="EMBL/GenBank/DDBJ databases">
        <title>Castanea mollissima Vanexum genome sequencing.</title>
        <authorList>
            <person name="Staton M."/>
        </authorList>
    </citation>
    <scope>NUCLEOTIDE SEQUENCE</scope>
    <source>
        <tissue evidence="10">Leaf</tissue>
    </source>
</reference>
<dbReference type="Proteomes" id="UP000737018">
    <property type="component" value="Unassembled WGS sequence"/>
</dbReference>
<proteinExistence type="inferred from homology"/>
<dbReference type="Pfam" id="PF02984">
    <property type="entry name" value="Cyclin_C"/>
    <property type="match status" value="1"/>
</dbReference>
<dbReference type="OrthoDB" id="306099at2759"/>
<dbReference type="InterPro" id="IPR039361">
    <property type="entry name" value="Cyclin"/>
</dbReference>
<keyword evidence="5" id="KW-0131">Cell cycle</keyword>
<keyword evidence="3" id="KW-0132">Cell division</keyword>